<dbReference type="EMBL" id="LQZE01000424">
    <property type="protein sequence ID" value="KXU12355.1"/>
    <property type="molecule type" value="Genomic_DNA"/>
</dbReference>
<evidence type="ECO:0008006" key="3">
    <source>
        <dbReference type="Google" id="ProtNLM"/>
    </source>
</evidence>
<gene>
    <name evidence="1" type="ORF">SORDD17_01848</name>
</gene>
<reference evidence="1 2" key="1">
    <citation type="submission" date="2016-01" db="EMBL/GenBank/DDBJ databases">
        <title>Highly variable Streptococcus oralis are common among viridans streptococci isolated from primates.</title>
        <authorList>
            <person name="Denapaite D."/>
            <person name="Rieger M."/>
            <person name="Koendgen S."/>
            <person name="Brueckner R."/>
            <person name="Ochigava I."/>
            <person name="Kappeler P."/>
            <person name="Maetz-Rensing K."/>
            <person name="Leendertz F."/>
            <person name="Hakenbeck R."/>
        </authorList>
    </citation>
    <scope>NUCLEOTIDE SEQUENCE [LARGE SCALE GENOMIC DNA]</scope>
    <source>
        <strain evidence="1 2">DD17</strain>
    </source>
</reference>
<evidence type="ECO:0000313" key="1">
    <source>
        <dbReference type="EMBL" id="KXU12355.1"/>
    </source>
</evidence>
<dbReference type="Proteomes" id="UP000072989">
    <property type="component" value="Unassembled WGS sequence"/>
</dbReference>
<proteinExistence type="predicted"/>
<sequence>MAKKQDLKLYAYRIANLSQSALYFLSRHQNLTTNDYQFLKGKLVDLYSRALELLIMAGASDKEIHDFINDYEEKGDVK</sequence>
<dbReference type="AlphaFoldDB" id="A0A139RCJ2"/>
<organism evidence="1 2">
    <name type="scientific">Streptococcus oralis</name>
    <dbReference type="NCBI Taxonomy" id="1303"/>
    <lineage>
        <taxon>Bacteria</taxon>
        <taxon>Bacillati</taxon>
        <taxon>Bacillota</taxon>
        <taxon>Bacilli</taxon>
        <taxon>Lactobacillales</taxon>
        <taxon>Streptococcaceae</taxon>
        <taxon>Streptococcus</taxon>
    </lineage>
</organism>
<name>A0A139RCJ2_STROR</name>
<protein>
    <recommendedName>
        <fullName evidence="3">Phage protein</fullName>
    </recommendedName>
</protein>
<dbReference type="RefSeq" id="WP_061866489.1">
    <property type="nucleotide sequence ID" value="NZ_LQZE01000424.1"/>
</dbReference>
<evidence type="ECO:0000313" key="2">
    <source>
        <dbReference type="Proteomes" id="UP000072989"/>
    </source>
</evidence>
<comment type="caution">
    <text evidence="1">The sequence shown here is derived from an EMBL/GenBank/DDBJ whole genome shotgun (WGS) entry which is preliminary data.</text>
</comment>
<accession>A0A139RCJ2</accession>
<dbReference type="PATRIC" id="fig|1303.87.peg.2231"/>